<keyword evidence="3" id="KW-0378">Hydrolase</keyword>
<dbReference type="PANTHER" id="PTHR14969">
    <property type="entry name" value="SPHINGOSINE-1-PHOSPHATE PHOSPHOHYDROLASE"/>
    <property type="match status" value="1"/>
</dbReference>
<feature type="transmembrane region" description="Helical" evidence="8">
    <location>
        <begin position="290"/>
        <end position="311"/>
    </location>
</feature>
<dbReference type="OrthoDB" id="301434at2759"/>
<evidence type="ECO:0000256" key="7">
    <source>
        <dbReference type="ARBA" id="ARBA00038324"/>
    </source>
</evidence>
<evidence type="ECO:0000256" key="5">
    <source>
        <dbReference type="ARBA" id="ARBA00022989"/>
    </source>
</evidence>
<keyword evidence="2 8" id="KW-0812">Transmembrane</keyword>
<evidence type="ECO:0000256" key="4">
    <source>
        <dbReference type="ARBA" id="ARBA00022824"/>
    </source>
</evidence>
<dbReference type="PANTHER" id="PTHR14969:SF28">
    <property type="entry name" value="DIHYDROSPHINGOSINE 1-PHOSPHATE PHOSPHATASE LCB3-RELATED"/>
    <property type="match status" value="1"/>
</dbReference>
<reference evidence="10" key="1">
    <citation type="submission" date="2022-01" db="EMBL/GenBank/DDBJ databases">
        <authorList>
            <person name="Braso-Vives M."/>
        </authorList>
    </citation>
    <scope>NUCLEOTIDE SEQUENCE</scope>
</reference>
<dbReference type="Gene3D" id="1.20.144.10">
    <property type="entry name" value="Phosphatidic acid phosphatase type 2/haloperoxidase"/>
    <property type="match status" value="1"/>
</dbReference>
<evidence type="ECO:0000256" key="2">
    <source>
        <dbReference type="ARBA" id="ARBA00022692"/>
    </source>
</evidence>
<dbReference type="InterPro" id="IPR000326">
    <property type="entry name" value="PAP2/HPO"/>
</dbReference>
<name>A0A8J9ZXI1_BRALA</name>
<dbReference type="AlphaFoldDB" id="A0A8J9ZXI1"/>
<proteinExistence type="inferred from homology"/>
<dbReference type="SUPFAM" id="SSF48317">
    <property type="entry name" value="Acid phosphatase/Vanadium-dependent haloperoxidase"/>
    <property type="match status" value="1"/>
</dbReference>
<feature type="transmembrane region" description="Helical" evidence="8">
    <location>
        <begin position="199"/>
        <end position="221"/>
    </location>
</feature>
<feature type="transmembrane region" description="Helical" evidence="8">
    <location>
        <begin position="260"/>
        <end position="278"/>
    </location>
</feature>
<evidence type="ECO:0000256" key="1">
    <source>
        <dbReference type="ARBA" id="ARBA00004477"/>
    </source>
</evidence>
<feature type="transmembrane region" description="Helical" evidence="8">
    <location>
        <begin position="385"/>
        <end position="406"/>
    </location>
</feature>
<evidence type="ECO:0000259" key="9">
    <source>
        <dbReference type="SMART" id="SM00014"/>
    </source>
</evidence>
<organism evidence="10 11">
    <name type="scientific">Branchiostoma lanceolatum</name>
    <name type="common">Common lancelet</name>
    <name type="synonym">Amphioxus lanceolatum</name>
    <dbReference type="NCBI Taxonomy" id="7740"/>
    <lineage>
        <taxon>Eukaryota</taxon>
        <taxon>Metazoa</taxon>
        <taxon>Chordata</taxon>
        <taxon>Cephalochordata</taxon>
        <taxon>Leptocardii</taxon>
        <taxon>Amphioxiformes</taxon>
        <taxon>Branchiostomatidae</taxon>
        <taxon>Branchiostoma</taxon>
    </lineage>
</organism>
<evidence type="ECO:0000256" key="3">
    <source>
        <dbReference type="ARBA" id="ARBA00022801"/>
    </source>
</evidence>
<feature type="transmembrane region" description="Helical" evidence="8">
    <location>
        <begin position="97"/>
        <end position="122"/>
    </location>
</feature>
<evidence type="ECO:0000256" key="8">
    <source>
        <dbReference type="SAM" id="Phobius"/>
    </source>
</evidence>
<dbReference type="CDD" id="cd03388">
    <property type="entry name" value="PAP2_SPPase1"/>
    <property type="match status" value="1"/>
</dbReference>
<protein>
    <submittedName>
        <fullName evidence="10">SGPP1 protein</fullName>
    </submittedName>
</protein>
<dbReference type="Pfam" id="PF01569">
    <property type="entry name" value="PAP2"/>
    <property type="match status" value="1"/>
</dbReference>
<sequence length="423" mass="48029">MLAFFQALKDPSVVAKFQELCGIEFTDEVQENGGACADNCHKSDSATNGIRKRYTEKPKAEVSLANGYVDLSHPRDKAEWGNHVSEAGRPYRINNKIWYYLFCFGSSLGGELFYITFFPFWFWNIDYFVSRRVIVVWAFTMYLGQSAKDIIRWPRPPSPPVAKIERTFDSEYGFPSTHAIVAFCIPFTFVYWTVGRYEYWYPAGYMIGAAWCLLVCVSRLYVGMHNILDVLAGLTLSVLLTCFITPWLDIIDHFNLHHPYSPLLIGTSYFLLCLFYPSRGQWNTARGDTAMIVGTCAGVIYGAWINTQYNLLLDPSIPPPYKVIWPSIQQLGLFAVRFVLGGVIAGISRLVIKSFTLNTVCRLFGESTEDPKARLRAVIEVPYKFFTYGLLGIMVVCVIPMVFRLLGIASLYEFGYEQAHPAL</sequence>
<dbReference type="InterPro" id="IPR036938">
    <property type="entry name" value="PAP2/HPO_sf"/>
</dbReference>
<keyword evidence="11" id="KW-1185">Reference proteome</keyword>
<evidence type="ECO:0000256" key="6">
    <source>
        <dbReference type="ARBA" id="ARBA00023136"/>
    </source>
</evidence>
<dbReference type="SMART" id="SM00014">
    <property type="entry name" value="acidPPc"/>
    <property type="match status" value="1"/>
</dbReference>
<keyword evidence="5 8" id="KW-1133">Transmembrane helix</keyword>
<feature type="transmembrane region" description="Helical" evidence="8">
    <location>
        <begin position="228"/>
        <end position="248"/>
    </location>
</feature>
<evidence type="ECO:0000313" key="10">
    <source>
        <dbReference type="EMBL" id="CAH1263808.1"/>
    </source>
</evidence>
<keyword evidence="6 8" id="KW-0472">Membrane</keyword>
<keyword evidence="4" id="KW-0256">Endoplasmic reticulum</keyword>
<feature type="transmembrane region" description="Helical" evidence="8">
    <location>
        <begin position="331"/>
        <end position="352"/>
    </location>
</feature>
<dbReference type="GO" id="GO:0042392">
    <property type="term" value="F:sphingosine-1-phosphate phosphatase activity"/>
    <property type="evidence" value="ECO:0007669"/>
    <property type="project" value="TreeGrafter"/>
</dbReference>
<comment type="subcellular location">
    <subcellularLocation>
        <location evidence="1">Endoplasmic reticulum membrane</location>
        <topology evidence="1">Multi-pass membrane protein</topology>
    </subcellularLocation>
</comment>
<gene>
    <name evidence="10" type="primary">SGPP1</name>
    <name evidence="10" type="ORF">BLAG_LOCUS18379</name>
</gene>
<dbReference type="EMBL" id="OV696689">
    <property type="protein sequence ID" value="CAH1263808.1"/>
    <property type="molecule type" value="Genomic_DNA"/>
</dbReference>
<comment type="similarity">
    <text evidence="7">Belongs to the type 2 lipid phosphate phosphatase family.</text>
</comment>
<feature type="transmembrane region" description="Helical" evidence="8">
    <location>
        <begin position="172"/>
        <end position="193"/>
    </location>
</feature>
<evidence type="ECO:0000313" key="11">
    <source>
        <dbReference type="Proteomes" id="UP000838412"/>
    </source>
</evidence>
<feature type="transmembrane region" description="Helical" evidence="8">
    <location>
        <begin position="134"/>
        <end position="151"/>
    </location>
</feature>
<accession>A0A8J9ZXI1</accession>
<dbReference type="GO" id="GO:0005789">
    <property type="term" value="C:endoplasmic reticulum membrane"/>
    <property type="evidence" value="ECO:0007669"/>
    <property type="project" value="UniProtKB-SubCell"/>
</dbReference>
<feature type="domain" description="Phosphatidic acid phosphatase type 2/haloperoxidase" evidence="9">
    <location>
        <begin position="131"/>
        <end position="245"/>
    </location>
</feature>
<dbReference type="Proteomes" id="UP000838412">
    <property type="component" value="Chromosome 4"/>
</dbReference>
<dbReference type="GO" id="GO:0006670">
    <property type="term" value="P:sphingosine metabolic process"/>
    <property type="evidence" value="ECO:0007669"/>
    <property type="project" value="TreeGrafter"/>
</dbReference>